<reference evidence="1" key="1">
    <citation type="journal article" date="2014" name="Int. J. Syst. Evol. Microbiol.">
        <title>Complete genome sequence of Corynebacterium casei LMG S-19264T (=DSM 44701T), isolated from a smear-ripened cheese.</title>
        <authorList>
            <consortium name="US DOE Joint Genome Institute (JGI-PGF)"/>
            <person name="Walter F."/>
            <person name="Albersmeier A."/>
            <person name="Kalinowski J."/>
            <person name="Ruckert C."/>
        </authorList>
    </citation>
    <scope>NUCLEOTIDE SEQUENCE</scope>
    <source>
        <strain evidence="1">JCM 4988</strain>
    </source>
</reference>
<reference evidence="1" key="2">
    <citation type="submission" date="2020-09" db="EMBL/GenBank/DDBJ databases">
        <authorList>
            <person name="Sun Q."/>
            <person name="Ohkuma M."/>
        </authorList>
    </citation>
    <scope>NUCLEOTIDE SEQUENCE</scope>
    <source>
        <strain evidence="1">JCM 4988</strain>
    </source>
</reference>
<name>A0A918PQC4_9ACTN</name>
<keyword evidence="2" id="KW-1185">Reference proteome</keyword>
<accession>A0A918PQC4</accession>
<proteinExistence type="predicted"/>
<evidence type="ECO:0000313" key="1">
    <source>
        <dbReference type="EMBL" id="GGZ18697.1"/>
    </source>
</evidence>
<dbReference type="AlphaFoldDB" id="A0A918PQC4"/>
<sequence>MPEGGRGHEGVADFDDQPFVLVLDFQFADAFGVFMDIGQQLTHDQDDIVGNGRAFPASDVLYDGVTNTADLRGLHIQA</sequence>
<comment type="caution">
    <text evidence="1">The sequence shown here is derived from an EMBL/GenBank/DDBJ whole genome shotgun (WGS) entry which is preliminary data.</text>
</comment>
<evidence type="ECO:0000313" key="2">
    <source>
        <dbReference type="Proteomes" id="UP000630936"/>
    </source>
</evidence>
<dbReference type="Proteomes" id="UP000630936">
    <property type="component" value="Unassembled WGS sequence"/>
</dbReference>
<gene>
    <name evidence="1" type="ORF">GCM10010387_09090</name>
</gene>
<protein>
    <submittedName>
        <fullName evidence="1">Uncharacterized protein</fullName>
    </submittedName>
</protein>
<dbReference type="EMBL" id="BMWG01000002">
    <property type="protein sequence ID" value="GGZ18697.1"/>
    <property type="molecule type" value="Genomic_DNA"/>
</dbReference>
<organism evidence="1 2">
    <name type="scientific">Streptomyces inusitatus</name>
    <dbReference type="NCBI Taxonomy" id="68221"/>
    <lineage>
        <taxon>Bacteria</taxon>
        <taxon>Bacillati</taxon>
        <taxon>Actinomycetota</taxon>
        <taxon>Actinomycetes</taxon>
        <taxon>Kitasatosporales</taxon>
        <taxon>Streptomycetaceae</taxon>
        <taxon>Streptomyces</taxon>
    </lineage>
</organism>